<dbReference type="EMBL" id="FCOI02000001">
    <property type="protein sequence ID" value="SAK39392.1"/>
    <property type="molecule type" value="Genomic_DNA"/>
</dbReference>
<accession>A0A157Z1P9</accession>
<evidence type="ECO:0000313" key="2">
    <source>
        <dbReference type="EMBL" id="SAK39392.1"/>
    </source>
</evidence>
<dbReference type="OrthoDB" id="9128660at2"/>
<organism evidence="2 3">
    <name type="scientific">Caballeronia temeraria</name>
    <dbReference type="NCBI Taxonomy" id="1777137"/>
    <lineage>
        <taxon>Bacteria</taxon>
        <taxon>Pseudomonadati</taxon>
        <taxon>Pseudomonadota</taxon>
        <taxon>Betaproteobacteria</taxon>
        <taxon>Burkholderiales</taxon>
        <taxon>Burkholderiaceae</taxon>
        <taxon>Caballeronia</taxon>
    </lineage>
</organism>
<dbReference type="STRING" id="1777137.AWB76_00060"/>
<name>A0A157Z1P9_9BURK</name>
<dbReference type="AlphaFoldDB" id="A0A157Z1P9"/>
<evidence type="ECO:0000313" key="3">
    <source>
        <dbReference type="Proteomes" id="UP000054624"/>
    </source>
</evidence>
<evidence type="ECO:0000256" key="1">
    <source>
        <dbReference type="SAM" id="MobiDB-lite"/>
    </source>
</evidence>
<protein>
    <submittedName>
        <fullName evidence="2">Uncharacterized protein</fullName>
    </submittedName>
</protein>
<sequence length="525" mass="54125">MNRPDHSLSLDSVICKRCNTVSPAEEETCPSCGADRQGAIFTSRAAEAAVAAAAPVPAPLDILDWDDSHWLQRLVRRRMLTSYPNYIEPGDSQEPAKPARTGMAVLVGGVIASIAVGGYFYARLDDNAPAPSVEPGISVAGSIRDGASGVPKADATRHASLTRSKAEAATAQIVAPAPPAIAAAKPNRTHEEHAATEVAPVAPHVAAASTIVSSSTLAATAPAKPSMPAAPVAATARVAPNPPSADIATPSALAATKPATTTPATIAAAPSIKPVTPVIASAQKPEPRVNTTIAAAAPAPAKPVTQAPAPVARSIEQARNTTIAASSKPPAPAPRPSEQPRNTATIASIDKPAAPAPEPLPPAVARSIASVQQALASRDLASARRHMRGLSASEPRSPEIQQLAAELSRQERARDSAMATARTCTANLEPACALRNARRAVALDPRNGQTQATLRHALEVQNETNTEYFRQASGIPKPVVPTMSYDGRWSAGTRHPAMSGDQDDGRFSLFGLGVPVVSKGRGDAH</sequence>
<feature type="region of interest" description="Disordered" evidence="1">
    <location>
        <begin position="321"/>
        <end position="341"/>
    </location>
</feature>
<dbReference type="RefSeq" id="WP_061158151.1">
    <property type="nucleotide sequence ID" value="NZ_FCOI02000001.1"/>
</dbReference>
<dbReference type="Proteomes" id="UP000054624">
    <property type="component" value="Unassembled WGS sequence"/>
</dbReference>
<proteinExistence type="predicted"/>
<reference evidence="3" key="1">
    <citation type="submission" date="2016-01" db="EMBL/GenBank/DDBJ databases">
        <authorList>
            <person name="Peeters Charlotte."/>
        </authorList>
    </citation>
    <scope>NUCLEOTIDE SEQUENCE [LARGE SCALE GENOMIC DNA]</scope>
</reference>
<keyword evidence="3" id="KW-1185">Reference proteome</keyword>
<gene>
    <name evidence="2" type="ORF">AWB76_00060</name>
</gene>